<feature type="transmembrane region" description="Helical" evidence="1">
    <location>
        <begin position="30"/>
        <end position="54"/>
    </location>
</feature>
<keyword evidence="3" id="KW-1185">Reference proteome</keyword>
<dbReference type="AlphaFoldDB" id="A0A368FHU5"/>
<gene>
    <name evidence="2" type="ORF">ANCCAN_22404</name>
</gene>
<proteinExistence type="predicted"/>
<accession>A0A368FHU5</accession>
<dbReference type="EMBL" id="JOJR01001212">
    <property type="protein sequence ID" value="RCN31801.1"/>
    <property type="molecule type" value="Genomic_DNA"/>
</dbReference>
<keyword evidence="1" id="KW-1133">Transmembrane helix</keyword>
<evidence type="ECO:0000313" key="3">
    <source>
        <dbReference type="Proteomes" id="UP000252519"/>
    </source>
</evidence>
<name>A0A368FHU5_ANCCA</name>
<organism evidence="2 3">
    <name type="scientific">Ancylostoma caninum</name>
    <name type="common">Dog hookworm</name>
    <dbReference type="NCBI Taxonomy" id="29170"/>
    <lineage>
        <taxon>Eukaryota</taxon>
        <taxon>Metazoa</taxon>
        <taxon>Ecdysozoa</taxon>
        <taxon>Nematoda</taxon>
        <taxon>Chromadorea</taxon>
        <taxon>Rhabditida</taxon>
        <taxon>Rhabditina</taxon>
        <taxon>Rhabditomorpha</taxon>
        <taxon>Strongyloidea</taxon>
        <taxon>Ancylostomatidae</taxon>
        <taxon>Ancylostomatinae</taxon>
        <taxon>Ancylostoma</taxon>
    </lineage>
</organism>
<dbReference type="OrthoDB" id="5896845at2759"/>
<keyword evidence="1" id="KW-0472">Membrane</keyword>
<reference evidence="2 3" key="1">
    <citation type="submission" date="2014-10" db="EMBL/GenBank/DDBJ databases">
        <title>Draft genome of the hookworm Ancylostoma caninum.</title>
        <authorList>
            <person name="Mitreva M."/>
        </authorList>
    </citation>
    <scope>NUCLEOTIDE SEQUENCE [LARGE SCALE GENOMIC DNA]</scope>
    <source>
        <strain evidence="2 3">Baltimore</strain>
    </source>
</reference>
<evidence type="ECO:0000256" key="1">
    <source>
        <dbReference type="SAM" id="Phobius"/>
    </source>
</evidence>
<protein>
    <submittedName>
        <fullName evidence="2">Uncharacterized protein</fullName>
    </submittedName>
</protein>
<evidence type="ECO:0000313" key="2">
    <source>
        <dbReference type="EMBL" id="RCN31801.1"/>
    </source>
</evidence>
<dbReference type="Proteomes" id="UP000252519">
    <property type="component" value="Unassembled WGS sequence"/>
</dbReference>
<keyword evidence="1" id="KW-0812">Transmembrane</keyword>
<sequence length="72" mass="7932">MLKARPKKSSMSTVNTWNATERRLQSQVCVLRVAAVIVIVLCSVFLVIMFVTVLHTARAAGFVKALVPNRCS</sequence>
<comment type="caution">
    <text evidence="2">The sequence shown here is derived from an EMBL/GenBank/DDBJ whole genome shotgun (WGS) entry which is preliminary data.</text>
</comment>